<dbReference type="KEGG" id="ame:100576082"/>
<gene>
    <name evidence="4" type="primary">LOC100576082</name>
</gene>
<accession>A0A7M7IM11</accession>
<dbReference type="OrthoDB" id="8197607at2759"/>
<proteinExistence type="predicted"/>
<evidence type="ECO:0000256" key="1">
    <source>
        <dbReference type="SAM" id="MobiDB-lite"/>
    </source>
</evidence>
<feature type="compositionally biased region" description="Low complexity" evidence="1">
    <location>
        <begin position="13"/>
        <end position="25"/>
    </location>
</feature>
<dbReference type="GeneID" id="100576082"/>
<dbReference type="RefSeq" id="XP_016771904.2">
    <property type="nucleotide sequence ID" value="XM_016916415.2"/>
</dbReference>
<evidence type="ECO:0000313" key="3">
    <source>
        <dbReference type="Proteomes" id="UP000005203"/>
    </source>
</evidence>
<keyword evidence="3" id="KW-1185">Reference proteome</keyword>
<dbReference type="CDD" id="cd21853">
    <property type="entry name" value="KNL1_NTD"/>
    <property type="match status" value="1"/>
</dbReference>
<name>A0A7M7IM11_APIME</name>
<reference evidence="4" key="2">
    <citation type="submission" date="2025-04" db="UniProtKB">
        <authorList>
            <consortium name="RefSeq"/>
        </authorList>
    </citation>
    <scope>IDENTIFICATION</scope>
    <source>
        <strain evidence="4">DH4</strain>
        <tissue evidence="4">Whole body</tissue>
    </source>
</reference>
<feature type="compositionally biased region" description="Low complexity" evidence="1">
    <location>
        <begin position="35"/>
        <end position="46"/>
    </location>
</feature>
<evidence type="ECO:0000313" key="2">
    <source>
        <dbReference type="EnsemblMetazoa" id="XP_016771904"/>
    </source>
</evidence>
<reference evidence="2" key="1">
    <citation type="submission" date="2021-01" db="UniProtKB">
        <authorList>
            <consortium name="EnsemblMetazoa"/>
        </authorList>
    </citation>
    <scope>IDENTIFICATION</scope>
    <source>
        <strain evidence="2">DH4</strain>
    </source>
</reference>
<accession>A0A8B7KRA1</accession>
<evidence type="ECO:0000313" key="4">
    <source>
        <dbReference type="RefSeq" id="XP_016771904.2"/>
    </source>
</evidence>
<dbReference type="EnsemblMetazoa" id="XM_016916415">
    <property type="protein sequence ID" value="XP_016771904"/>
    <property type="gene ID" value="LOC100576082"/>
</dbReference>
<feature type="region of interest" description="Disordered" evidence="1">
    <location>
        <begin position="13"/>
        <end position="51"/>
    </location>
</feature>
<organism evidence="2">
    <name type="scientific">Apis mellifera</name>
    <name type="common">Honeybee</name>
    <dbReference type="NCBI Taxonomy" id="7460"/>
    <lineage>
        <taxon>Eukaryota</taxon>
        <taxon>Metazoa</taxon>
        <taxon>Ecdysozoa</taxon>
        <taxon>Arthropoda</taxon>
        <taxon>Hexapoda</taxon>
        <taxon>Insecta</taxon>
        <taxon>Pterygota</taxon>
        <taxon>Neoptera</taxon>
        <taxon>Endopterygota</taxon>
        <taxon>Hymenoptera</taxon>
        <taxon>Apocrita</taxon>
        <taxon>Aculeata</taxon>
        <taxon>Apoidea</taxon>
        <taxon>Anthophila</taxon>
        <taxon>Apidae</taxon>
        <taxon>Apis</taxon>
    </lineage>
</organism>
<sequence>MELAIVIRKISSKSGNSSRRSSILKPPKPRHPLQSLNFNNSSNENSPATSKIKRRVSFAEKKHVKEFCNSLEQGTVWDNTYEEHDISDVKISCSFNQKEYESKNIHKENIFNNTHENNVQLVCNETITKDINIERSNSCIINTIEKENCRDEMLLNESLIIFHNVDTEKNESIFSHDLQLKNNISKNIVYEDSNKKLIEQLDQISDYLESNVYNFDNNKLNITSDQNICMDLTEVVSPVANSINRDETKKMLKNTSIELINDILPTINKKNFQQFNNSNVGESSITNQNKSMEITMAQPSIIKLNKNIDNVNINTFCIDDKTKRLDISMEITSAIPTLCNLQPHNNDINYVSNLISYNNDNKKIPFHDISMSTTKAVETIVHKSSDRSSMVQKISQYNITKQDEETKLLNTSIEITEVVPINIHSVIKNYGPNAINFDTKINVKKSKYDSDIYETLTNYDRTKFYNNEEMEFTTAITSLPIICQNNLQLSMQDISCRQLNSSNSNSENHSLTNKTIIFDNNSMTITKIVPTLDRKNQDITILSQSEVDFDICSSKFRQSDNFEKKNLIDVSNNKDNLLRDNSTIIKIPSLLNSDIISNDNRKIKAASKSTVDQNNLQIPQDILCTQSNSANPISDNCKNHLLLNKTIIFDDNSMIVTKIIPILDRKHQDTFFQAETDNTSSIKDRQSILSSNIKKRDFMNIINKDNIRDSIITIPSSSSSNIISNNNEKMKLTTSIISSSALHQNNLQIPIQNISCTQPNSSNLISDNYKNHSLSKTNKTIIFDDNSMIITKVVPILDKKQRDIMITDSQEINSDVCSAKVRQSILHNNIEKSIKHVNSCLLSTNIENNVIRSSTPIKIQDFVNIKPSMSLHESMQQQTFASALKENNTEIVCANISNCVSNKSFSAINLELNKNEHILKCTQTVISHPRRTYTIHSSNSNHTFTVNNKKENNISEINNDVSYELNNEENNAYSILNNTKDLENKEDYDIKYLMNGKDIFLNESLEILESIKPPSFDCLDDLSHIDHSMNIICNKKIDIETNCLSQNENSESENILKFKDYQKNVQIENRHKSETFVIKRAFLSDALENSNENKIQTNEISKLELLTQKNTDIDIDSRILEFSSSTINNNENFCNLMHNTDEDFQKSRFSDNSNLECILSKATYKTLKADDSNKLNDTYMMEVNNEFYSNEKFQSNLKSHTFCTEEENVIITSFSLLINELKICAKSNEIIWEVYYENIEKNMFIIGFISCSLLVIIFIQNPCEETNDHYIKKINIISQLADDADALITIVHRIILEKLDIKKLLDLYKNREDILPMLEYISKEVKLAMDFMFDLKRLNDPNLMEITHDSISFISQTKTGNIILKITINIKPFDKIEFQNISVHCLIGSVREEDVKKLIINVKKDHKFLRRYINDVKDYIYLME</sequence>
<protein>
    <submittedName>
        <fullName evidence="4">MATH and LRR domain-containing protein PFE0570w</fullName>
    </submittedName>
</protein>
<dbReference type="Proteomes" id="UP000005203">
    <property type="component" value="Linkage group LG14"/>
</dbReference>